<gene>
    <name evidence="3" type="ORF">SAMN06297382_0931</name>
</gene>
<dbReference type="InterPro" id="IPR005801">
    <property type="entry name" value="ADC_synthase"/>
</dbReference>
<dbReference type="Proteomes" id="UP000198346">
    <property type="component" value="Unassembled WGS sequence"/>
</dbReference>
<dbReference type="InterPro" id="IPR019999">
    <property type="entry name" value="Anth_synth_I-like"/>
</dbReference>
<dbReference type="PANTHER" id="PTHR11236">
    <property type="entry name" value="AMINOBENZOATE/ANTHRANILATE SYNTHASE"/>
    <property type="match status" value="1"/>
</dbReference>
<dbReference type="AlphaFoldDB" id="A0A239PM40"/>
<reference evidence="3 4" key="1">
    <citation type="submission" date="2017-07" db="EMBL/GenBank/DDBJ databases">
        <authorList>
            <person name="Sun Z.S."/>
            <person name="Albrecht U."/>
            <person name="Echele G."/>
            <person name="Lee C.C."/>
        </authorList>
    </citation>
    <scope>NUCLEOTIDE SEQUENCE [LARGE SCALE GENOMIC DNA]</scope>
    <source>
        <strain evidence="3 4">CGMCC 1.12710</strain>
    </source>
</reference>
<keyword evidence="4" id="KW-1185">Reference proteome</keyword>
<dbReference type="SUPFAM" id="SSF56322">
    <property type="entry name" value="ADC synthase"/>
    <property type="match status" value="1"/>
</dbReference>
<name>A0A239PM40_9PROT</name>
<dbReference type="GO" id="GO:0000162">
    <property type="term" value="P:L-tryptophan biosynthetic process"/>
    <property type="evidence" value="ECO:0007669"/>
    <property type="project" value="TreeGrafter"/>
</dbReference>
<dbReference type="InterPro" id="IPR006805">
    <property type="entry name" value="Anth_synth_I_N"/>
</dbReference>
<accession>A0A239PM40</accession>
<evidence type="ECO:0000313" key="4">
    <source>
        <dbReference type="Proteomes" id="UP000198346"/>
    </source>
</evidence>
<evidence type="ECO:0000259" key="1">
    <source>
        <dbReference type="Pfam" id="PF00425"/>
    </source>
</evidence>
<dbReference type="OrthoDB" id="9803598at2"/>
<dbReference type="Pfam" id="PF04715">
    <property type="entry name" value="Anth_synt_I_N"/>
    <property type="match status" value="1"/>
</dbReference>
<feature type="domain" description="Chorismate-utilising enzyme C-terminal" evidence="1">
    <location>
        <begin position="186"/>
        <end position="444"/>
    </location>
</feature>
<evidence type="ECO:0000313" key="3">
    <source>
        <dbReference type="EMBL" id="SNT68429.1"/>
    </source>
</evidence>
<dbReference type="GO" id="GO:0046820">
    <property type="term" value="F:4-amino-4-deoxychorismate synthase activity"/>
    <property type="evidence" value="ECO:0007669"/>
    <property type="project" value="TreeGrafter"/>
</dbReference>
<proteinExistence type="predicted"/>
<sequence length="461" mass="48446">MTAGALIFREIDWRAPLDAFAPLAGEPWAALLHGGARARETGWSILVAFPARRLEARGGAAFLDGERIDAAPFAALRALADARRLEAAPAPLADAPFASGLVGFIGYEMGGELEPTAAGPASPFTLPDMAFGAYDAAAVFDRKARRCFVAGRRASAVERLAGALGRAPTPARPPPAIRLLASNFSADAYERAIAGVIERIRDGALFQANLARRLRAEADAPLDAFAVFQRLAEGDAPFAAILQHGDGTIVSNSPERFFSLRRERGGWRARAEPIKGTRPRGRDPAEDDALARALLASAKDRAENVMIADLARNDLSRVCRDGSIREEAVCALVSHESVHHLVSRVSGLLRPGLGAVDAVEALFPCGSITGAPKVEAMKTIAAVEGVGRGPYCGAIGYIDDRGGADFSVAIRTMIVEGATATFPVGGGITLRSDPQAEYHETETKARGLLAALGLSGKARAA</sequence>
<dbReference type="EMBL" id="FZQA01000001">
    <property type="protein sequence ID" value="SNT68429.1"/>
    <property type="molecule type" value="Genomic_DNA"/>
</dbReference>
<dbReference type="InterPro" id="IPR015890">
    <property type="entry name" value="Chorismate_C"/>
</dbReference>
<organism evidence="3 4">
    <name type="scientific">Amphiplicatus metriothermophilus</name>
    <dbReference type="NCBI Taxonomy" id="1519374"/>
    <lineage>
        <taxon>Bacteria</taxon>
        <taxon>Pseudomonadati</taxon>
        <taxon>Pseudomonadota</taxon>
        <taxon>Alphaproteobacteria</taxon>
        <taxon>Parvularculales</taxon>
        <taxon>Parvularculaceae</taxon>
        <taxon>Amphiplicatus</taxon>
    </lineage>
</organism>
<protein>
    <submittedName>
        <fullName evidence="3">Aminodeoxychorismate synthase, subunit I</fullName>
    </submittedName>
</protein>
<evidence type="ECO:0000259" key="2">
    <source>
        <dbReference type="Pfam" id="PF04715"/>
    </source>
</evidence>
<dbReference type="RefSeq" id="WP_143265938.1">
    <property type="nucleotide sequence ID" value="NZ_FZQA01000001.1"/>
</dbReference>
<dbReference type="PRINTS" id="PR00095">
    <property type="entry name" value="ANTSNTHASEI"/>
</dbReference>
<dbReference type="Pfam" id="PF00425">
    <property type="entry name" value="Chorismate_bind"/>
    <property type="match status" value="1"/>
</dbReference>
<dbReference type="PANTHER" id="PTHR11236:SF50">
    <property type="entry name" value="AMINODEOXYCHORISMATE SYNTHASE COMPONENT 1"/>
    <property type="match status" value="1"/>
</dbReference>
<dbReference type="Gene3D" id="3.60.120.10">
    <property type="entry name" value="Anthranilate synthase"/>
    <property type="match status" value="1"/>
</dbReference>
<feature type="domain" description="Anthranilate synthase component I N-terminal" evidence="2">
    <location>
        <begin position="12"/>
        <end position="149"/>
    </location>
</feature>